<organism evidence="1 2">
    <name type="scientific">Staurois parvus</name>
    <dbReference type="NCBI Taxonomy" id="386267"/>
    <lineage>
        <taxon>Eukaryota</taxon>
        <taxon>Metazoa</taxon>
        <taxon>Chordata</taxon>
        <taxon>Craniata</taxon>
        <taxon>Vertebrata</taxon>
        <taxon>Euteleostomi</taxon>
        <taxon>Amphibia</taxon>
        <taxon>Batrachia</taxon>
        <taxon>Anura</taxon>
        <taxon>Neobatrachia</taxon>
        <taxon>Ranoidea</taxon>
        <taxon>Ranidae</taxon>
        <taxon>Staurois</taxon>
    </lineage>
</organism>
<gene>
    <name evidence="1" type="ORF">SPARVUS_LOCUS1173101</name>
</gene>
<keyword evidence="2" id="KW-1185">Reference proteome</keyword>
<accession>A0ABN9AMM2</accession>
<name>A0ABN9AMM2_9NEOB</name>
<evidence type="ECO:0000313" key="1">
    <source>
        <dbReference type="EMBL" id="CAI9537198.1"/>
    </source>
</evidence>
<sequence>MPINGSPLELPSSAALSLPIIATDQCPSMPNISVHQCCILVPISDACQCLLISAVCQCCLSLPIAATYQCKSVLPFSAHW</sequence>
<reference evidence="1" key="1">
    <citation type="submission" date="2023-05" db="EMBL/GenBank/DDBJ databases">
        <authorList>
            <person name="Stuckert A."/>
        </authorList>
    </citation>
    <scope>NUCLEOTIDE SEQUENCE</scope>
</reference>
<protein>
    <submittedName>
        <fullName evidence="1">Uncharacterized protein</fullName>
    </submittedName>
</protein>
<proteinExistence type="predicted"/>
<comment type="caution">
    <text evidence="1">The sequence shown here is derived from an EMBL/GenBank/DDBJ whole genome shotgun (WGS) entry which is preliminary data.</text>
</comment>
<evidence type="ECO:0000313" key="2">
    <source>
        <dbReference type="Proteomes" id="UP001162483"/>
    </source>
</evidence>
<dbReference type="EMBL" id="CATNWA010000523">
    <property type="protein sequence ID" value="CAI9537198.1"/>
    <property type="molecule type" value="Genomic_DNA"/>
</dbReference>
<dbReference type="Proteomes" id="UP001162483">
    <property type="component" value="Unassembled WGS sequence"/>
</dbReference>